<sequence length="113" mass="12512">MKVTPSDLLALEVRISAKTFFVRFWDAPSGKYAGFRSESACITEAKGIDEVLEWAKAKCNGREFEVFAEGPALVTQSPDGMHMQKSAVRIYGENPTESEGIEIHSVRVSKSEQ</sequence>
<proteinExistence type="predicted"/>
<organism evidence="1 2">
    <name type="scientific">Paeniglutamicibacter cryotolerans</name>
    <dbReference type="NCBI Taxonomy" id="670079"/>
    <lineage>
        <taxon>Bacteria</taxon>
        <taxon>Bacillati</taxon>
        <taxon>Actinomycetota</taxon>
        <taxon>Actinomycetes</taxon>
        <taxon>Micrococcales</taxon>
        <taxon>Micrococcaceae</taxon>
        <taxon>Paeniglutamicibacter</taxon>
    </lineage>
</organism>
<dbReference type="EMBL" id="JACHVS010000001">
    <property type="protein sequence ID" value="MBB2994551.1"/>
    <property type="molecule type" value="Genomic_DNA"/>
</dbReference>
<dbReference type="AlphaFoldDB" id="A0A839QR52"/>
<protein>
    <submittedName>
        <fullName evidence="1">Uncharacterized protein</fullName>
    </submittedName>
</protein>
<name>A0A839QR52_9MICC</name>
<evidence type="ECO:0000313" key="1">
    <source>
        <dbReference type="EMBL" id="MBB2994551.1"/>
    </source>
</evidence>
<evidence type="ECO:0000313" key="2">
    <source>
        <dbReference type="Proteomes" id="UP000523000"/>
    </source>
</evidence>
<gene>
    <name evidence="1" type="ORF">E9229_000742</name>
</gene>
<dbReference type="Proteomes" id="UP000523000">
    <property type="component" value="Unassembled WGS sequence"/>
</dbReference>
<accession>A0A839QR52</accession>
<comment type="caution">
    <text evidence="1">The sequence shown here is derived from an EMBL/GenBank/DDBJ whole genome shotgun (WGS) entry which is preliminary data.</text>
</comment>
<keyword evidence="2" id="KW-1185">Reference proteome</keyword>
<dbReference type="RefSeq" id="WP_183509918.1">
    <property type="nucleotide sequence ID" value="NZ_BAABGK010000017.1"/>
</dbReference>
<reference evidence="1 2" key="1">
    <citation type="submission" date="2020-08" db="EMBL/GenBank/DDBJ databases">
        <title>Sequencing the genomes of 1000 actinobacteria strains.</title>
        <authorList>
            <person name="Klenk H.-P."/>
        </authorList>
    </citation>
    <scope>NUCLEOTIDE SEQUENCE [LARGE SCALE GENOMIC DNA]</scope>
    <source>
        <strain evidence="1 2">DSM 22826</strain>
    </source>
</reference>